<name>A0A6M2D9D3_RHIMP</name>
<feature type="chain" id="PRO_5026866792" evidence="1">
    <location>
        <begin position="21"/>
        <end position="97"/>
    </location>
</feature>
<sequence>MCRLCVKWLCFFLASQSHLACNAPFCCDMQDADVHKRIGVEDLCGLFVRLTEHKIRSTALCITFRGCTFVRSCTGEINFFECKAALLDYPALLTLQG</sequence>
<evidence type="ECO:0000256" key="1">
    <source>
        <dbReference type="SAM" id="SignalP"/>
    </source>
</evidence>
<reference evidence="2" key="1">
    <citation type="submission" date="2019-09" db="EMBL/GenBank/DDBJ databases">
        <title>Organ-specific transcriptomic study of the physiology of the cattle tick, Rhipicephalus microplus.</title>
        <authorList>
            <person name="Tirloni L."/>
            <person name="Braz G."/>
            <person name="Gandara A.C.P."/>
            <person name="Sabadin G.A."/>
            <person name="da Silva R.M."/>
            <person name="Guizzo M.G."/>
            <person name="Machado J.A."/>
            <person name="Costa E.P."/>
            <person name="Gomes H.F."/>
            <person name="Moraes J."/>
            <person name="Mota M.B.S."/>
            <person name="Mesquita R.D."/>
            <person name="Alvarenga P.H."/>
            <person name="Alves F."/>
            <person name="Seixas A."/>
            <person name="da Fonseca R.N."/>
            <person name="Fogaca A."/>
            <person name="Logullo C."/>
            <person name="Tanaka A."/>
            <person name="Daffre S."/>
            <person name="Termignoni C."/>
            <person name="Vaz I.S.Jr."/>
            <person name="Oliveira P.L."/>
            <person name="Ribeiro J.M."/>
        </authorList>
    </citation>
    <scope>NUCLEOTIDE SEQUENCE</scope>
    <source>
        <strain evidence="2">Porto Alegre</strain>
    </source>
</reference>
<evidence type="ECO:0000313" key="2">
    <source>
        <dbReference type="EMBL" id="NOV42903.1"/>
    </source>
</evidence>
<dbReference type="AlphaFoldDB" id="A0A6M2D9D3"/>
<keyword evidence="1" id="KW-0732">Signal</keyword>
<feature type="signal peptide" evidence="1">
    <location>
        <begin position="1"/>
        <end position="20"/>
    </location>
</feature>
<organism evidence="2">
    <name type="scientific">Rhipicephalus microplus</name>
    <name type="common">Cattle tick</name>
    <name type="synonym">Boophilus microplus</name>
    <dbReference type="NCBI Taxonomy" id="6941"/>
    <lineage>
        <taxon>Eukaryota</taxon>
        <taxon>Metazoa</taxon>
        <taxon>Ecdysozoa</taxon>
        <taxon>Arthropoda</taxon>
        <taxon>Chelicerata</taxon>
        <taxon>Arachnida</taxon>
        <taxon>Acari</taxon>
        <taxon>Parasitiformes</taxon>
        <taxon>Ixodida</taxon>
        <taxon>Ixodoidea</taxon>
        <taxon>Ixodidae</taxon>
        <taxon>Rhipicephalinae</taxon>
        <taxon>Rhipicephalus</taxon>
        <taxon>Boophilus</taxon>
    </lineage>
</organism>
<dbReference type="EMBL" id="GHWJ01010166">
    <property type="protein sequence ID" value="NOV42903.1"/>
    <property type="molecule type" value="Transcribed_RNA"/>
</dbReference>
<proteinExistence type="predicted"/>
<accession>A0A6M2D9D3</accession>
<protein>
    <submittedName>
        <fullName evidence="2">Putative secreted protein</fullName>
    </submittedName>
</protein>